<dbReference type="AlphaFoldDB" id="A0AB35MZX3"/>
<comment type="caution">
    <text evidence="3">The sequence shown here is derived from an EMBL/GenBank/DDBJ whole genome shotgun (WGS) entry which is preliminary data.</text>
</comment>
<organism evidence="3 4">
    <name type="scientific">Vibrio splendidus</name>
    <dbReference type="NCBI Taxonomy" id="29497"/>
    <lineage>
        <taxon>Bacteria</taxon>
        <taxon>Pseudomonadati</taxon>
        <taxon>Pseudomonadota</taxon>
        <taxon>Gammaproteobacteria</taxon>
        <taxon>Vibrionales</taxon>
        <taxon>Vibrionaceae</taxon>
        <taxon>Vibrio</taxon>
    </lineage>
</organism>
<evidence type="ECO:0000256" key="1">
    <source>
        <dbReference type="ARBA" id="ARBA00022763"/>
    </source>
</evidence>
<dbReference type="SUPFAM" id="SSF56672">
    <property type="entry name" value="DNA/RNA polymerases"/>
    <property type="match status" value="1"/>
</dbReference>
<reference evidence="3" key="1">
    <citation type="submission" date="2023-07" db="EMBL/GenBank/DDBJ databases">
        <title>Genome content predicts the carbon catabolic preferences of heterotrophic bacteria.</title>
        <authorList>
            <person name="Gralka M."/>
        </authorList>
    </citation>
    <scope>NUCLEOTIDE SEQUENCE</scope>
    <source>
        <strain evidence="3">6E02</strain>
    </source>
</reference>
<dbReference type="InterPro" id="IPR050356">
    <property type="entry name" value="SulA_CellDiv_inhibitor"/>
</dbReference>
<protein>
    <submittedName>
        <fullName evidence="3">DNA polymerase Y family protein</fullName>
    </submittedName>
</protein>
<gene>
    <name evidence="3" type="ORF">Q8W42_14215</name>
</gene>
<dbReference type="Pfam" id="PF00817">
    <property type="entry name" value="IMS"/>
    <property type="match status" value="1"/>
</dbReference>
<accession>A0AB35MZX3</accession>
<dbReference type="PANTHER" id="PTHR35369:SF2">
    <property type="entry name" value="BLR3025 PROTEIN"/>
    <property type="match status" value="1"/>
</dbReference>
<dbReference type="EMBL" id="JAUYVL010000007">
    <property type="protein sequence ID" value="MDP2501869.1"/>
    <property type="molecule type" value="Genomic_DNA"/>
</dbReference>
<dbReference type="RefSeq" id="WP_102560702.1">
    <property type="nucleotide sequence ID" value="NZ_CAWNUI010000031.1"/>
</dbReference>
<feature type="domain" description="UmuC" evidence="2">
    <location>
        <begin position="33"/>
        <end position="156"/>
    </location>
</feature>
<keyword evidence="1" id="KW-0227">DNA damage</keyword>
<evidence type="ECO:0000259" key="2">
    <source>
        <dbReference type="Pfam" id="PF00817"/>
    </source>
</evidence>
<proteinExistence type="predicted"/>
<sequence length="495" mass="56250">MLWLYLHFPSLQLDTLFNSELSNSEKVHSNEESHEQPIIIVDEKDHRVLQANQAALQSGISLGMGLGSAAALCHNLHVHPYSIELEKSKIKEIAQWAYLVTSDMALLPPNGLLIKASNMLSLYDGLDNYWHELKSHLETLNIQFSFATGYSPLSAILLGKQSINQVTNNVEQMKAWVNQQALSSSELPTKQVERLNRVGINLVDDLLKLPLQDVARRFDIDLVNYVGRLNGQFKHPIDFYHPPENFQQYLELLFDIENILFIEKPLLKLLNQLECFLKLRDRVAFELTLTLHLRDKDDHPVSFYSAQGDYLAAKWANLTHLTLESLKITAPVQGLTLSVIRHGEPQMAYRDLFDGNTGTLAALDLLSLLQAKLGQACIQTPKILHDPRPEKANQYSLPTLGNTVKKGQISQDIAQQTMTASNINQQRLRPSILLPEPEALTESVTLSQGPERIVSGWWDGEKIIRDYFIAHSENGRWLWIFRTPDKQWFLHGLFS</sequence>
<dbReference type="Proteomes" id="UP001177935">
    <property type="component" value="Unassembled WGS sequence"/>
</dbReference>
<dbReference type="GO" id="GO:0006281">
    <property type="term" value="P:DNA repair"/>
    <property type="evidence" value="ECO:0007669"/>
    <property type="project" value="InterPro"/>
</dbReference>
<evidence type="ECO:0000313" key="3">
    <source>
        <dbReference type="EMBL" id="MDP2501869.1"/>
    </source>
</evidence>
<dbReference type="InterPro" id="IPR043502">
    <property type="entry name" value="DNA/RNA_pol_sf"/>
</dbReference>
<dbReference type="PANTHER" id="PTHR35369">
    <property type="entry name" value="BLR3025 PROTEIN-RELATED"/>
    <property type="match status" value="1"/>
</dbReference>
<dbReference type="InterPro" id="IPR001126">
    <property type="entry name" value="UmuC"/>
</dbReference>
<dbReference type="CDD" id="cd03468">
    <property type="entry name" value="PolY_like"/>
    <property type="match status" value="1"/>
</dbReference>
<name>A0AB35MZX3_VIBSP</name>
<evidence type="ECO:0000313" key="4">
    <source>
        <dbReference type="Proteomes" id="UP001177935"/>
    </source>
</evidence>